<evidence type="ECO:0000256" key="1">
    <source>
        <dbReference type="SAM" id="MobiDB-lite"/>
    </source>
</evidence>
<name>A0ABN8ZF37_RANTA</name>
<sequence>SAFSLNLQPSAQRRHSVEAEAGKCPPSPCPGAFPHANRTEWKLHKVPTPRAPSRLAPGAHVGTVPQPRTLRPP</sequence>
<feature type="compositionally biased region" description="Polar residues" evidence="1">
    <location>
        <begin position="1"/>
        <end position="11"/>
    </location>
</feature>
<dbReference type="Proteomes" id="UP001176941">
    <property type="component" value="Chromosome 31"/>
</dbReference>
<evidence type="ECO:0000313" key="2">
    <source>
        <dbReference type="EMBL" id="CAI9171606.1"/>
    </source>
</evidence>
<feature type="region of interest" description="Disordered" evidence="1">
    <location>
        <begin position="1"/>
        <end position="36"/>
    </location>
</feature>
<keyword evidence="3" id="KW-1185">Reference proteome</keyword>
<evidence type="ECO:0000313" key="3">
    <source>
        <dbReference type="Proteomes" id="UP001176941"/>
    </source>
</evidence>
<organism evidence="2 3">
    <name type="scientific">Rangifer tarandus platyrhynchus</name>
    <name type="common">Svalbard reindeer</name>
    <dbReference type="NCBI Taxonomy" id="3082113"/>
    <lineage>
        <taxon>Eukaryota</taxon>
        <taxon>Metazoa</taxon>
        <taxon>Chordata</taxon>
        <taxon>Craniata</taxon>
        <taxon>Vertebrata</taxon>
        <taxon>Euteleostomi</taxon>
        <taxon>Mammalia</taxon>
        <taxon>Eutheria</taxon>
        <taxon>Laurasiatheria</taxon>
        <taxon>Artiodactyla</taxon>
        <taxon>Ruminantia</taxon>
        <taxon>Pecora</taxon>
        <taxon>Cervidae</taxon>
        <taxon>Odocoileinae</taxon>
        <taxon>Rangifer</taxon>
    </lineage>
</organism>
<feature type="non-terminal residue" evidence="2">
    <location>
        <position position="1"/>
    </location>
</feature>
<protein>
    <submittedName>
        <fullName evidence="2">Uncharacterized protein</fullName>
    </submittedName>
</protein>
<accession>A0ABN8ZF37</accession>
<reference evidence="2" key="1">
    <citation type="submission" date="2023-04" db="EMBL/GenBank/DDBJ databases">
        <authorList>
            <consortium name="ELIXIR-Norway"/>
        </authorList>
    </citation>
    <scope>NUCLEOTIDE SEQUENCE [LARGE SCALE GENOMIC DNA]</scope>
</reference>
<feature type="region of interest" description="Disordered" evidence="1">
    <location>
        <begin position="48"/>
        <end position="73"/>
    </location>
</feature>
<dbReference type="EMBL" id="OX459967">
    <property type="protein sequence ID" value="CAI9171606.1"/>
    <property type="molecule type" value="Genomic_DNA"/>
</dbReference>
<gene>
    <name evidence="2" type="ORF">MRATA1EN1_LOCUS20568</name>
</gene>
<proteinExistence type="predicted"/>